<keyword evidence="3" id="KW-0067">ATP-binding</keyword>
<dbReference type="STRING" id="2163413.A0A4P6XN82"/>
<dbReference type="InterPro" id="IPR008271">
    <property type="entry name" value="Ser/Thr_kinase_AS"/>
</dbReference>
<gene>
    <name evidence="5" type="primary">MPUL0C00280</name>
    <name evidence="5" type="ORF">METSCH_C00280</name>
</gene>
<dbReference type="EMBL" id="CP034458">
    <property type="protein sequence ID" value="QBM88065.1"/>
    <property type="molecule type" value="Genomic_DNA"/>
</dbReference>
<organism evidence="5 6">
    <name type="scientific">Metschnikowia aff. pulcherrima</name>
    <dbReference type="NCBI Taxonomy" id="2163413"/>
    <lineage>
        <taxon>Eukaryota</taxon>
        <taxon>Fungi</taxon>
        <taxon>Dikarya</taxon>
        <taxon>Ascomycota</taxon>
        <taxon>Saccharomycotina</taxon>
        <taxon>Pichiomycetes</taxon>
        <taxon>Metschnikowiaceae</taxon>
        <taxon>Metschnikowia</taxon>
    </lineage>
</organism>
<evidence type="ECO:0000259" key="4">
    <source>
        <dbReference type="PROSITE" id="PS50011"/>
    </source>
</evidence>
<keyword evidence="5" id="KW-0808">Transferase</keyword>
<keyword evidence="6" id="KW-1185">Reference proteome</keyword>
<proteinExistence type="predicted"/>
<keyword evidence="5" id="KW-0418">Kinase</keyword>
<dbReference type="PROSITE" id="PS50011">
    <property type="entry name" value="PROTEIN_KINASE_DOM"/>
    <property type="match status" value="1"/>
</dbReference>
<keyword evidence="2" id="KW-0547">Nucleotide-binding</keyword>
<evidence type="ECO:0000256" key="3">
    <source>
        <dbReference type="ARBA" id="ARBA00022840"/>
    </source>
</evidence>
<keyword evidence="1" id="KW-0723">Serine/threonine-protein kinase</keyword>
<dbReference type="PROSITE" id="PS00108">
    <property type="entry name" value="PROTEIN_KINASE_ST"/>
    <property type="match status" value="1"/>
</dbReference>
<name>A0A4P6XN82_9ASCO</name>
<dbReference type="Proteomes" id="UP000292447">
    <property type="component" value="Chromosome III"/>
</dbReference>
<dbReference type="InterPro" id="IPR011009">
    <property type="entry name" value="Kinase-like_dom_sf"/>
</dbReference>
<dbReference type="GO" id="GO:0005524">
    <property type="term" value="F:ATP binding"/>
    <property type="evidence" value="ECO:0007669"/>
    <property type="project" value="UniProtKB-KW"/>
</dbReference>
<dbReference type="Gene3D" id="3.30.200.20">
    <property type="entry name" value="Phosphorylase Kinase, domain 1"/>
    <property type="match status" value="1"/>
</dbReference>
<accession>A0A4P6XN82</accession>
<dbReference type="AlphaFoldDB" id="A0A4P6XN82"/>
<evidence type="ECO:0000313" key="6">
    <source>
        <dbReference type="Proteomes" id="UP000292447"/>
    </source>
</evidence>
<reference evidence="6" key="1">
    <citation type="submission" date="2019-03" db="EMBL/GenBank/DDBJ databases">
        <title>Snf2 controls pulcherriminic acid biosynthesis and connects pigmentation and antifungal activity of the yeast Metschnikowia pulcherrima.</title>
        <authorList>
            <person name="Gore-Lloyd D."/>
            <person name="Sumann I."/>
            <person name="Brachmann A.O."/>
            <person name="Schneeberger K."/>
            <person name="Ortiz-Merino R.A."/>
            <person name="Moreno-Beltran M."/>
            <person name="Schlaefli M."/>
            <person name="Kirner P."/>
            <person name="Santos Kron A."/>
            <person name="Wolfe K.H."/>
            <person name="Piel J."/>
            <person name="Ahrens C.H."/>
            <person name="Henk D."/>
            <person name="Freimoser F.M."/>
        </authorList>
    </citation>
    <scope>NUCLEOTIDE SEQUENCE [LARGE SCALE GENOMIC DNA]</scope>
    <source>
        <strain evidence="6">APC 1.2</strain>
    </source>
</reference>
<dbReference type="SMART" id="SM00220">
    <property type="entry name" value="S_TKc"/>
    <property type="match status" value="1"/>
</dbReference>
<dbReference type="GO" id="GO:0004674">
    <property type="term" value="F:protein serine/threonine kinase activity"/>
    <property type="evidence" value="ECO:0007669"/>
    <property type="project" value="UniProtKB-KW"/>
</dbReference>
<protein>
    <submittedName>
        <fullName evidence="5">Meiosis induction protein kinase IME2/SME1</fullName>
    </submittedName>
</protein>
<dbReference type="InterPro" id="IPR050117">
    <property type="entry name" value="MAPK"/>
</dbReference>
<dbReference type="Gene3D" id="1.10.510.10">
    <property type="entry name" value="Transferase(Phosphotransferase) domain 1"/>
    <property type="match status" value="1"/>
</dbReference>
<dbReference type="PANTHER" id="PTHR24055">
    <property type="entry name" value="MITOGEN-ACTIVATED PROTEIN KINASE"/>
    <property type="match status" value="1"/>
</dbReference>
<evidence type="ECO:0000256" key="2">
    <source>
        <dbReference type="ARBA" id="ARBA00022741"/>
    </source>
</evidence>
<evidence type="ECO:0000256" key="1">
    <source>
        <dbReference type="ARBA" id="ARBA00022527"/>
    </source>
</evidence>
<feature type="domain" description="Protein kinase" evidence="4">
    <location>
        <begin position="18"/>
        <end position="356"/>
    </location>
</feature>
<sequence>MSVLDILPIEYESFLKSYYMISRLGFGSFGCAILAKYRKSISELLAPKPHKYGTLLEPLEHASFTKPHADGLVAIKVMKNQLRKPSDYLNVNEIKFILSVPSHPNLLQIFDLFIDSTSGKLNIVMEPMDQNLYQFIQKHEGRPIASWVVKSMLAQLLGAIRHIHSQGFFHRDVKPENILVSSAKHYYYKNIPAGKENDAYVLKLCDYGLSRHVTNKKDLTQYVSTRWYRAPEILLRRKSYSRPIDIWAFGSVAVELVNCRPLFAGLNETDQIWQILTKLGHPLFQGRCSDDLGGIWPEAVQLADKLGFIIPYIAGQTIQSILRADFEELGEAIQACFMWDPEERPTADILCRHPYFKGTMLTEESLEVSEPSSPLKVSGFEREGGYLLVGPSCAKGTTSNLMISLLQSDRNSKPRKAELYSDPLYFFKTSSESSDELQANLSLNNPFSSLQATDTNYEEILPFDQGHAKRTTSRYDDAALQADTSFESHEILC</sequence>
<evidence type="ECO:0000313" key="5">
    <source>
        <dbReference type="EMBL" id="QBM88065.1"/>
    </source>
</evidence>
<dbReference type="SUPFAM" id="SSF56112">
    <property type="entry name" value="Protein kinase-like (PK-like)"/>
    <property type="match status" value="1"/>
</dbReference>
<dbReference type="Pfam" id="PF00069">
    <property type="entry name" value="Pkinase"/>
    <property type="match status" value="1"/>
</dbReference>
<dbReference type="InterPro" id="IPR000719">
    <property type="entry name" value="Prot_kinase_dom"/>
</dbReference>